<dbReference type="InterPro" id="IPR036412">
    <property type="entry name" value="HAD-like_sf"/>
</dbReference>
<dbReference type="EMBL" id="JBEWZI010000007">
    <property type="protein sequence ID" value="MET7014125.1"/>
    <property type="molecule type" value="Genomic_DNA"/>
</dbReference>
<keyword evidence="3" id="KW-1185">Reference proteome</keyword>
<feature type="domain" description="Sucrose phosphatase-like" evidence="1">
    <location>
        <begin position="4"/>
        <end position="225"/>
    </location>
</feature>
<dbReference type="InterPro" id="IPR023214">
    <property type="entry name" value="HAD_sf"/>
</dbReference>
<comment type="caution">
    <text evidence="2">The sequence shown here is derived from an EMBL/GenBank/DDBJ whole genome shotgun (WGS) entry which is preliminary data.</text>
</comment>
<dbReference type="GO" id="GO:0016787">
    <property type="term" value="F:hydrolase activity"/>
    <property type="evidence" value="ECO:0007669"/>
    <property type="project" value="UniProtKB-KW"/>
</dbReference>
<evidence type="ECO:0000259" key="1">
    <source>
        <dbReference type="Pfam" id="PF05116"/>
    </source>
</evidence>
<accession>A0ABV2TJM6</accession>
<keyword evidence="2" id="KW-0378">Hydrolase</keyword>
<dbReference type="PANTHER" id="PTHR10000:SF8">
    <property type="entry name" value="HAD SUPERFAMILY HYDROLASE-LIKE, TYPE 3"/>
    <property type="match status" value="1"/>
</dbReference>
<sequence length="257" mass="28608">MNNMLVAFDLDGTLHCRDAEDEGGALAELADCLRDRGAFTVLATGRSLEETLELDQIMNCLPVDAIVANSGAQVYFGQSVGFMQDASFAARPGAEMPDSDRFALIALFLGNASVTLQEERHQFPGKLAFYVRTEALAQLRALVNEAKTYYPAYEYLVSYNPPDRGFHYFDVHPRQSTKLAGLWYVADVFGVVEENIIYFGDNGNDLPCIRGLRRAAIIDTYLDELRKDADGFDWHGVMQLRRGGAATMVQALREMGW</sequence>
<dbReference type="Gene3D" id="3.90.1070.10">
    <property type="match status" value="1"/>
</dbReference>
<dbReference type="InterPro" id="IPR006380">
    <property type="entry name" value="SPP-like_dom"/>
</dbReference>
<protein>
    <submittedName>
        <fullName evidence="2">HAD-IIB family hydrolase</fullName>
    </submittedName>
</protein>
<evidence type="ECO:0000313" key="2">
    <source>
        <dbReference type="EMBL" id="MET7014125.1"/>
    </source>
</evidence>
<evidence type="ECO:0000313" key="3">
    <source>
        <dbReference type="Proteomes" id="UP001549691"/>
    </source>
</evidence>
<dbReference type="NCBIfam" id="TIGR01484">
    <property type="entry name" value="HAD-SF-IIB"/>
    <property type="match status" value="1"/>
</dbReference>
<proteinExistence type="predicted"/>
<gene>
    <name evidence="2" type="ORF">ABXR19_07970</name>
</gene>
<dbReference type="Gene3D" id="3.40.50.1000">
    <property type="entry name" value="HAD superfamily/HAD-like"/>
    <property type="match status" value="1"/>
</dbReference>
<dbReference type="Proteomes" id="UP001549691">
    <property type="component" value="Unassembled WGS sequence"/>
</dbReference>
<dbReference type="PANTHER" id="PTHR10000">
    <property type="entry name" value="PHOSPHOSERINE PHOSPHATASE"/>
    <property type="match status" value="1"/>
</dbReference>
<organism evidence="2 3">
    <name type="scientific">Uliginosibacterium flavum</name>
    <dbReference type="NCBI Taxonomy" id="1396831"/>
    <lineage>
        <taxon>Bacteria</taxon>
        <taxon>Pseudomonadati</taxon>
        <taxon>Pseudomonadota</taxon>
        <taxon>Betaproteobacteria</taxon>
        <taxon>Rhodocyclales</taxon>
        <taxon>Zoogloeaceae</taxon>
        <taxon>Uliginosibacterium</taxon>
    </lineage>
</organism>
<dbReference type="SUPFAM" id="SSF56784">
    <property type="entry name" value="HAD-like"/>
    <property type="match status" value="1"/>
</dbReference>
<reference evidence="2 3" key="1">
    <citation type="submission" date="2024-07" db="EMBL/GenBank/DDBJ databases">
        <title>Uliginosibacterium flavum JJ3220;KACC:17644.</title>
        <authorList>
            <person name="Kim M.K."/>
        </authorList>
    </citation>
    <scope>NUCLEOTIDE SEQUENCE [LARGE SCALE GENOMIC DNA]</scope>
    <source>
        <strain evidence="2 3">KACC:17644</strain>
    </source>
</reference>
<dbReference type="RefSeq" id="WP_354600587.1">
    <property type="nucleotide sequence ID" value="NZ_JBEWZI010000007.1"/>
</dbReference>
<dbReference type="InterPro" id="IPR006379">
    <property type="entry name" value="HAD-SF_hydro_IIB"/>
</dbReference>
<name>A0ABV2TJM6_9RHOO</name>
<dbReference type="Pfam" id="PF05116">
    <property type="entry name" value="S6PP"/>
    <property type="match status" value="1"/>
</dbReference>